<evidence type="ECO:0000256" key="6">
    <source>
        <dbReference type="ARBA" id="ARBA00022840"/>
    </source>
</evidence>
<dbReference type="PANTHER" id="PTHR42798">
    <property type="entry name" value="LIPOPROTEIN-RELEASING SYSTEM ATP-BINDING PROTEIN LOLD"/>
    <property type="match status" value="1"/>
</dbReference>
<accession>A0ABU0MZN6</accession>
<dbReference type="Proteomes" id="UP001232584">
    <property type="component" value="Unassembled WGS sequence"/>
</dbReference>
<dbReference type="CDD" id="cd03255">
    <property type="entry name" value="ABC_MJ0796_LolCDE_FtsE"/>
    <property type="match status" value="1"/>
</dbReference>
<comment type="subcellular location">
    <subcellularLocation>
        <location evidence="1">Cell inner membrane</location>
        <topology evidence="1">Multi-pass membrane protein</topology>
    </subcellularLocation>
</comment>
<evidence type="ECO:0000256" key="4">
    <source>
        <dbReference type="ARBA" id="ARBA00022692"/>
    </source>
</evidence>
<feature type="domain" description="ABC transporter" evidence="11">
    <location>
        <begin position="2"/>
        <end position="236"/>
    </location>
</feature>
<evidence type="ECO:0000256" key="2">
    <source>
        <dbReference type="ARBA" id="ARBA00022448"/>
    </source>
</evidence>
<reference evidence="12 13" key="1">
    <citation type="submission" date="2023-07" db="EMBL/GenBank/DDBJ databases">
        <title>Genomic Encyclopedia of Type Strains, Phase IV (KMG-IV): sequencing the most valuable type-strain genomes for metagenomic binning, comparative biology and taxonomic classification.</title>
        <authorList>
            <person name="Goeker M."/>
        </authorList>
    </citation>
    <scope>NUCLEOTIDE SEQUENCE [LARGE SCALE GENOMIC DNA]</scope>
    <source>
        <strain evidence="12 13">DSM 15049</strain>
    </source>
</reference>
<feature type="transmembrane region" description="Helical" evidence="10">
    <location>
        <begin position="577"/>
        <end position="598"/>
    </location>
</feature>
<comment type="caution">
    <text evidence="12">The sequence shown here is derived from an EMBL/GenBank/DDBJ whole genome shotgun (WGS) entry which is preliminary data.</text>
</comment>
<dbReference type="EMBL" id="JAUSWG010000003">
    <property type="protein sequence ID" value="MDQ0555921.1"/>
    <property type="molecule type" value="Genomic_DNA"/>
</dbReference>
<dbReference type="SMART" id="SM00382">
    <property type="entry name" value="AAA"/>
    <property type="match status" value="1"/>
</dbReference>
<evidence type="ECO:0000313" key="12">
    <source>
        <dbReference type="EMBL" id="MDQ0555921.1"/>
    </source>
</evidence>
<keyword evidence="3" id="KW-1003">Cell membrane</keyword>
<dbReference type="InterPro" id="IPR027417">
    <property type="entry name" value="P-loop_NTPase"/>
</dbReference>
<comment type="similarity">
    <text evidence="9">Belongs to the ABC transporter superfamily. Macrolide exporter (TC 3.A.1.122) family.</text>
</comment>
<dbReference type="InterPro" id="IPR003439">
    <property type="entry name" value="ABC_transporter-like_ATP-bd"/>
</dbReference>
<protein>
    <submittedName>
        <fullName evidence="12">ABC-type lipoprotein export system ATPase subunit/ABC-type lipoprotein release transport system permease subunit</fullName>
    </submittedName>
</protein>
<dbReference type="InterPro" id="IPR017871">
    <property type="entry name" value="ABC_transporter-like_CS"/>
</dbReference>
<keyword evidence="12" id="KW-0449">Lipoprotein</keyword>
<keyword evidence="4 10" id="KW-0812">Transmembrane</keyword>
<evidence type="ECO:0000259" key="11">
    <source>
        <dbReference type="PROSITE" id="PS50893"/>
    </source>
</evidence>
<dbReference type="PROSITE" id="PS00211">
    <property type="entry name" value="ABC_TRANSPORTER_1"/>
    <property type="match status" value="1"/>
</dbReference>
<dbReference type="SUPFAM" id="SSF52540">
    <property type="entry name" value="P-loop containing nucleoside triphosphate hydrolases"/>
    <property type="match status" value="1"/>
</dbReference>
<gene>
    <name evidence="12" type="ORF">QOZ92_001034</name>
</gene>
<evidence type="ECO:0000256" key="10">
    <source>
        <dbReference type="SAM" id="Phobius"/>
    </source>
</evidence>
<dbReference type="InterPro" id="IPR003593">
    <property type="entry name" value="AAA+_ATPase"/>
</dbReference>
<keyword evidence="7 10" id="KW-1133">Transmembrane helix</keyword>
<keyword evidence="2" id="KW-0813">Transport</keyword>
<keyword evidence="6" id="KW-0067">ATP-binding</keyword>
<name>A0ABU0MZN6_9FIRM</name>
<feature type="transmembrane region" description="Helical" evidence="10">
    <location>
        <begin position="260"/>
        <end position="282"/>
    </location>
</feature>
<evidence type="ECO:0000256" key="5">
    <source>
        <dbReference type="ARBA" id="ARBA00022741"/>
    </source>
</evidence>
<feature type="transmembrane region" description="Helical" evidence="10">
    <location>
        <begin position="543"/>
        <end position="565"/>
    </location>
</feature>
<evidence type="ECO:0000313" key="13">
    <source>
        <dbReference type="Proteomes" id="UP001232584"/>
    </source>
</evidence>
<keyword evidence="5" id="KW-0547">Nucleotide-binding</keyword>
<dbReference type="RefSeq" id="WP_307504078.1">
    <property type="nucleotide sequence ID" value="NZ_BAAACE010000014.1"/>
</dbReference>
<dbReference type="Gene3D" id="3.40.50.300">
    <property type="entry name" value="P-loop containing nucleotide triphosphate hydrolases"/>
    <property type="match status" value="1"/>
</dbReference>
<proteinExistence type="inferred from homology"/>
<evidence type="ECO:0000256" key="1">
    <source>
        <dbReference type="ARBA" id="ARBA00004429"/>
    </source>
</evidence>
<evidence type="ECO:0000256" key="7">
    <source>
        <dbReference type="ARBA" id="ARBA00022989"/>
    </source>
</evidence>
<dbReference type="PANTHER" id="PTHR42798:SF4">
    <property type="entry name" value="ABC TRANSPORTER DOMAIN-CONTAINING PROTEIN"/>
    <property type="match status" value="1"/>
</dbReference>
<organism evidence="12 13">
    <name type="scientific">Paraclostridium ghonii</name>
    <dbReference type="NCBI Taxonomy" id="29358"/>
    <lineage>
        <taxon>Bacteria</taxon>
        <taxon>Bacillati</taxon>
        <taxon>Bacillota</taxon>
        <taxon>Clostridia</taxon>
        <taxon>Peptostreptococcales</taxon>
        <taxon>Peptostreptococcaceae</taxon>
        <taxon>Paraclostridium</taxon>
    </lineage>
</organism>
<evidence type="ECO:0000256" key="8">
    <source>
        <dbReference type="ARBA" id="ARBA00023136"/>
    </source>
</evidence>
<feature type="transmembrane region" description="Helical" evidence="10">
    <location>
        <begin position="494"/>
        <end position="512"/>
    </location>
</feature>
<dbReference type="Pfam" id="PF02687">
    <property type="entry name" value="FtsX"/>
    <property type="match status" value="1"/>
</dbReference>
<dbReference type="Pfam" id="PF00005">
    <property type="entry name" value="ABC_tran"/>
    <property type="match status" value="1"/>
</dbReference>
<dbReference type="InterPro" id="IPR017911">
    <property type="entry name" value="MacB-like_ATP-bd"/>
</dbReference>
<sequence length="614" mass="69220">MIKLRDLSKKYEDLEIFKEVNYDIKENTLTCFLGASGSGKTTLLNLIAGFDKDYKGNIKINDLDISNLTPDELCKYRFNNVGFVFQSYNLLQGYTSIENVLMGIHLKNNISKEEKIKKASSLLTKLGLEKQINQNIESLSGGEKQRVAIARALINDPEIILADEPTGALDSESSKVIMEILKEISKDKTVLIITHDEEVVTYADEVIEVDEYNITVQIVNDKEKLPNTEGIKNKKVKNETPKLSYNTALKLSLKNFKIHLFKFLIAAFIIALGSASFVGAMGSEKIINNEINAFKEKNPLFNKGGVWLVEEENPQDIFDKISSMSEVDNVYYQYYIKNIKIKFGNNVEEIELKHPKDLTNMTMSYGQIPEDGKNEIAITTKLAMDLGVQSKDLIGKTISFETKNGTKELTVSGVINDEKEVDFILSTDVEKNLYKEDEANNTEPIALSFEIKDFDKIVSVTKELNNQGVKVKTSSEAVENMMKSFNDLVKLFKFLSYLILAVGILISIIIMYKIAIERYVEIGLLASLGYTKRNIKQILIKESMYFSACGMVMSIGAIKIIDIIYLKQFGYNLGLNINSYLLLIVLNSLITIGLSYIINMKILKTEPAEALRTY</sequence>
<dbReference type="PROSITE" id="PS50893">
    <property type="entry name" value="ABC_TRANSPORTER_2"/>
    <property type="match status" value="1"/>
</dbReference>
<keyword evidence="13" id="KW-1185">Reference proteome</keyword>
<evidence type="ECO:0000256" key="3">
    <source>
        <dbReference type="ARBA" id="ARBA00022475"/>
    </source>
</evidence>
<evidence type="ECO:0000256" key="9">
    <source>
        <dbReference type="ARBA" id="ARBA00038388"/>
    </source>
</evidence>
<keyword evidence="8 10" id="KW-0472">Membrane</keyword>
<dbReference type="InterPro" id="IPR003838">
    <property type="entry name" value="ABC3_permease_C"/>
</dbReference>